<dbReference type="PANTHER" id="PTHR46275:SF1">
    <property type="entry name" value="HEPATOCYTE GROWTH FACTOR-REGULATED TYROSINE KINASE SUBSTRATE"/>
    <property type="match status" value="1"/>
</dbReference>
<feature type="compositionally biased region" description="Low complexity" evidence="8">
    <location>
        <begin position="546"/>
        <end position="557"/>
    </location>
</feature>
<dbReference type="SMART" id="SM00064">
    <property type="entry name" value="FYVE"/>
    <property type="match status" value="1"/>
</dbReference>
<dbReference type="InterPro" id="IPR013083">
    <property type="entry name" value="Znf_RING/FYVE/PHD"/>
</dbReference>
<organism evidence="9 10">
    <name type="scientific">Owenia fusiformis</name>
    <name type="common">Polychaete worm</name>
    <dbReference type="NCBI Taxonomy" id="6347"/>
    <lineage>
        <taxon>Eukaryota</taxon>
        <taxon>Metazoa</taxon>
        <taxon>Spiralia</taxon>
        <taxon>Lophotrochozoa</taxon>
        <taxon>Annelida</taxon>
        <taxon>Polychaeta</taxon>
        <taxon>Sedentaria</taxon>
        <taxon>Canalipalpata</taxon>
        <taxon>Sabellida</taxon>
        <taxon>Oweniida</taxon>
        <taxon>Oweniidae</taxon>
        <taxon>Owenia</taxon>
    </lineage>
</organism>
<dbReference type="CDD" id="cd15720">
    <property type="entry name" value="FYVE_Hrs"/>
    <property type="match status" value="1"/>
</dbReference>
<dbReference type="CDD" id="cd03569">
    <property type="entry name" value="VHS_Hrs"/>
    <property type="match status" value="1"/>
</dbReference>
<dbReference type="InterPro" id="IPR008942">
    <property type="entry name" value="ENTH_VHS"/>
</dbReference>
<keyword evidence="4" id="KW-0597">Phosphoprotein</keyword>
<dbReference type="Pfam" id="PF12210">
    <property type="entry name" value="Hrs_helical"/>
    <property type="match status" value="1"/>
</dbReference>
<dbReference type="AlphaFoldDB" id="A0A8J1UJI9"/>
<dbReference type="InterPro" id="IPR002014">
    <property type="entry name" value="VHS_dom"/>
</dbReference>
<sequence>MFGRSTTGFDRALEKATSQLLLEPDWDSILQICDHIRQNDITPKYAMNAIRKKAGHENPHVAMFALQVLESVVKNCGSGVHTEIATREYMEYMKELVKLRSDPVKAKLLELVQVWSHAFRNDPSLKMIQDTYHLMKMEGYSFPTLKESDAMFASEKAPEWKDGDCCHRCRVQFSTFQRKHHCRNCGQVFCGKCSSKNSIIPRFGIEREVRVCEACHDVLNKGSEGSKSKDDDETLPQEYLNSPLSKQPQTPSTGGSSGGKTDEELREEEELQLALALSQSEAESSKAKTKNNYSLHGSQKSDNSHSNIQSNNAILNQTQVAPMMDTSDMDPELARYLNRNYWQQKQEDLKSSTVSTTTPSAPAPTATSASSEPKNTNVVSSQQTPKVQEQMQNGETENVDREQFLSALKSSVEIFVNRMNSNSTRGRSIANDSSVQTLFMTLNAMHPQLMEYVQQEEDSRAHYESLQDKLAQLRDAREALDALREDHMEKKRQEAEELERQRQIQMAHKLEIMRQKKQEYLEYQRQLALQRMQEQEREMQMRFEQQKQMTQMRQMQQYGSFQPQGYPAPGVGGYSSVEGSPQHYPQPQQGYQQPPVPPIANNQGAPGSMIMPPVGMVAPPGGQQYTPAGYTHPAGPQQPFLPQGAMAGAPPVSTASGTYQAPPGGSYQQPSQGNYQPAPAPVQQQGYTQPPQSMDYQSFNLQSMNSALPSIPSQVGQQGAFPPPGQTQQQQYMAPPPGQGQPPPQQGQPPPQQGQPPPQQGQPEQLISFD</sequence>
<dbReference type="Pfam" id="PF01363">
    <property type="entry name" value="FYVE"/>
    <property type="match status" value="1"/>
</dbReference>
<evidence type="ECO:0000256" key="5">
    <source>
        <dbReference type="ARBA" id="ARBA00022723"/>
    </source>
</evidence>
<dbReference type="InterPro" id="IPR017073">
    <property type="entry name" value="HGS/VPS27"/>
</dbReference>
<dbReference type="Gene3D" id="1.25.40.90">
    <property type="match status" value="1"/>
</dbReference>
<evidence type="ECO:0000256" key="3">
    <source>
        <dbReference type="ARBA" id="ARBA00022490"/>
    </source>
</evidence>
<keyword evidence="5" id="KW-0479">Metal-binding</keyword>
<feature type="compositionally biased region" description="Polar residues" evidence="8">
    <location>
        <begin position="372"/>
        <end position="396"/>
    </location>
</feature>
<dbReference type="PROSITE" id="PS50178">
    <property type="entry name" value="ZF_FYVE"/>
    <property type="match status" value="1"/>
</dbReference>
<dbReference type="GO" id="GO:0008270">
    <property type="term" value="F:zinc ion binding"/>
    <property type="evidence" value="ECO:0007669"/>
    <property type="project" value="UniProtKB-KW"/>
</dbReference>
<dbReference type="Proteomes" id="UP000749559">
    <property type="component" value="Unassembled WGS sequence"/>
</dbReference>
<evidence type="ECO:0000256" key="2">
    <source>
        <dbReference type="ARBA" id="ARBA00015450"/>
    </source>
</evidence>
<dbReference type="InterPro" id="IPR017455">
    <property type="entry name" value="Znf_FYVE-rel"/>
</dbReference>
<keyword evidence="10" id="KW-1185">Reference proteome</keyword>
<gene>
    <name evidence="9" type="ORF">OFUS_LOCUS18906</name>
</gene>
<dbReference type="Pfam" id="PF00790">
    <property type="entry name" value="VHS"/>
    <property type="match status" value="1"/>
</dbReference>
<dbReference type="CDD" id="cd21387">
    <property type="entry name" value="GAT_Hrs"/>
    <property type="match status" value="1"/>
</dbReference>
<accession>A0A8J1UJI9</accession>
<feature type="compositionally biased region" description="Low complexity" evidence="8">
    <location>
        <begin position="351"/>
        <end position="371"/>
    </location>
</feature>
<evidence type="ECO:0000313" key="10">
    <source>
        <dbReference type="Proteomes" id="UP000749559"/>
    </source>
</evidence>
<dbReference type="PIRSF" id="PIRSF036956">
    <property type="entry name" value="Hrs_Vps27"/>
    <property type="match status" value="1"/>
</dbReference>
<dbReference type="GO" id="GO:0031623">
    <property type="term" value="P:receptor internalization"/>
    <property type="evidence" value="ECO:0007669"/>
    <property type="project" value="TreeGrafter"/>
</dbReference>
<evidence type="ECO:0000313" key="9">
    <source>
        <dbReference type="EMBL" id="CAH1794149.1"/>
    </source>
</evidence>
<dbReference type="InterPro" id="IPR011011">
    <property type="entry name" value="Znf_FYVE_PHD"/>
</dbReference>
<reference evidence="9" key="1">
    <citation type="submission" date="2022-03" db="EMBL/GenBank/DDBJ databases">
        <authorList>
            <person name="Martin C."/>
        </authorList>
    </citation>
    <scope>NUCLEOTIDE SEQUENCE</scope>
</reference>
<dbReference type="Gene3D" id="1.20.5.1940">
    <property type="match status" value="1"/>
</dbReference>
<dbReference type="OrthoDB" id="957735at2759"/>
<proteinExistence type="predicted"/>
<dbReference type="GO" id="GO:0032456">
    <property type="term" value="P:endocytic recycling"/>
    <property type="evidence" value="ECO:0007669"/>
    <property type="project" value="TreeGrafter"/>
</dbReference>
<evidence type="ECO:0000256" key="7">
    <source>
        <dbReference type="ARBA" id="ARBA00022833"/>
    </source>
</evidence>
<dbReference type="PROSITE" id="PS50179">
    <property type="entry name" value="VHS"/>
    <property type="match status" value="1"/>
</dbReference>
<dbReference type="SMART" id="SM00288">
    <property type="entry name" value="VHS"/>
    <property type="match status" value="1"/>
</dbReference>
<feature type="region of interest" description="Disordered" evidence="8">
    <location>
        <begin position="347"/>
        <end position="399"/>
    </location>
</feature>
<dbReference type="GO" id="GO:0035091">
    <property type="term" value="F:phosphatidylinositol binding"/>
    <property type="evidence" value="ECO:0007669"/>
    <property type="project" value="InterPro"/>
</dbReference>
<feature type="compositionally biased region" description="Low complexity" evidence="8">
    <location>
        <begin position="581"/>
        <end position="593"/>
    </location>
</feature>
<dbReference type="GO" id="GO:0043130">
    <property type="term" value="F:ubiquitin binding"/>
    <property type="evidence" value="ECO:0007669"/>
    <property type="project" value="InterPro"/>
</dbReference>
<dbReference type="EMBL" id="CAIIXF020000009">
    <property type="protein sequence ID" value="CAH1794149.1"/>
    <property type="molecule type" value="Genomic_DNA"/>
</dbReference>
<name>A0A8J1UJI9_OWEFU</name>
<dbReference type="InterPro" id="IPR000306">
    <property type="entry name" value="Znf_FYVE"/>
</dbReference>
<dbReference type="SUPFAM" id="SSF48464">
    <property type="entry name" value="ENTH/VHS domain"/>
    <property type="match status" value="1"/>
</dbReference>
<comment type="caution">
    <text evidence="9">The sequence shown here is derived from an EMBL/GenBank/DDBJ whole genome shotgun (WGS) entry which is preliminary data.</text>
</comment>
<feature type="compositionally biased region" description="Polar residues" evidence="8">
    <location>
        <begin position="290"/>
        <end position="308"/>
    </location>
</feature>
<feature type="region of interest" description="Disordered" evidence="8">
    <location>
        <begin position="542"/>
        <end position="770"/>
    </location>
</feature>
<feature type="compositionally biased region" description="Low complexity" evidence="8">
    <location>
        <begin position="272"/>
        <end position="282"/>
    </location>
</feature>
<dbReference type="InterPro" id="IPR003903">
    <property type="entry name" value="UIM_dom"/>
</dbReference>
<dbReference type="SUPFAM" id="SSF57903">
    <property type="entry name" value="FYVE/PHD zinc finger"/>
    <property type="match status" value="1"/>
</dbReference>
<feature type="compositionally biased region" description="Pro residues" evidence="8">
    <location>
        <begin position="734"/>
        <end position="760"/>
    </location>
</feature>
<feature type="compositionally biased region" description="Low complexity" evidence="8">
    <location>
        <begin position="611"/>
        <end position="622"/>
    </location>
</feature>
<feature type="compositionally biased region" description="Polar residues" evidence="8">
    <location>
        <begin position="666"/>
        <end position="675"/>
    </location>
</feature>
<dbReference type="InterPro" id="IPR024641">
    <property type="entry name" value="HRS_helical"/>
</dbReference>
<keyword evidence="7" id="KW-0862">Zinc</keyword>
<evidence type="ECO:0000256" key="8">
    <source>
        <dbReference type="SAM" id="MobiDB-lite"/>
    </source>
</evidence>
<dbReference type="GO" id="GO:0005769">
    <property type="term" value="C:early endosome"/>
    <property type="evidence" value="ECO:0007669"/>
    <property type="project" value="TreeGrafter"/>
</dbReference>
<feature type="compositionally biased region" description="Low complexity" evidence="8">
    <location>
        <begin position="761"/>
        <end position="770"/>
    </location>
</feature>
<evidence type="ECO:0000256" key="1">
    <source>
        <dbReference type="ARBA" id="ARBA00004496"/>
    </source>
</evidence>
<evidence type="ECO:0000256" key="6">
    <source>
        <dbReference type="ARBA" id="ARBA00022771"/>
    </source>
</evidence>
<keyword evidence="6" id="KW-0863">Zinc-finger</keyword>
<comment type="subcellular location">
    <subcellularLocation>
        <location evidence="1">Cytoplasm</location>
    </subcellularLocation>
</comment>
<protein>
    <recommendedName>
        <fullName evidence="2">Hepatocyte growth factor-regulated tyrosine kinase substrate</fullName>
    </recommendedName>
</protein>
<dbReference type="Gene3D" id="3.30.40.10">
    <property type="entry name" value="Zinc/RING finger domain, C3HC4 (zinc finger)"/>
    <property type="match status" value="1"/>
</dbReference>
<evidence type="ECO:0000256" key="4">
    <source>
        <dbReference type="ARBA" id="ARBA00022553"/>
    </source>
</evidence>
<dbReference type="PROSITE" id="PS50330">
    <property type="entry name" value="UIM"/>
    <property type="match status" value="1"/>
</dbReference>
<feature type="compositionally biased region" description="Polar residues" evidence="8">
    <location>
        <begin position="682"/>
        <end position="717"/>
    </location>
</feature>
<feature type="region of interest" description="Disordered" evidence="8">
    <location>
        <begin position="223"/>
        <end position="308"/>
    </location>
</feature>
<keyword evidence="3" id="KW-0963">Cytoplasm</keyword>
<dbReference type="PANTHER" id="PTHR46275">
    <property type="entry name" value="HEPATOCYTE GROWTH FACTOR-REGULATED TYROSINE KINASE SUBSTRATE"/>
    <property type="match status" value="1"/>
</dbReference>